<dbReference type="EC" id="7.1.1.2" evidence="3 17"/>
<keyword evidence="9 17" id="KW-1278">Translocase</keyword>
<name>Q53ED6_9NEOB</name>
<gene>
    <name evidence="20" type="primary">ND2</name>
</gene>
<dbReference type="InterPro" id="IPR050175">
    <property type="entry name" value="Complex_I_Subunit_2"/>
</dbReference>
<keyword evidence="5" id="KW-0813">Transport</keyword>
<feature type="transmembrane region" description="Helical" evidence="17">
    <location>
        <begin position="274"/>
        <end position="299"/>
    </location>
</feature>
<dbReference type="PRINTS" id="PR01436">
    <property type="entry name" value="NADHDHGNASE2"/>
</dbReference>
<evidence type="ECO:0000259" key="18">
    <source>
        <dbReference type="Pfam" id="PF00361"/>
    </source>
</evidence>
<dbReference type="InterPro" id="IPR001750">
    <property type="entry name" value="ND/Mrp_TM"/>
</dbReference>
<feature type="transmembrane region" description="Helical" evidence="17">
    <location>
        <begin position="56"/>
        <end position="76"/>
    </location>
</feature>
<comment type="subcellular location">
    <subcellularLocation>
        <location evidence="1 17">Mitochondrion inner membrane</location>
        <topology evidence="1 17">Multi-pass membrane protein</topology>
    </subcellularLocation>
</comment>
<dbReference type="Pfam" id="PF00361">
    <property type="entry name" value="Proton_antipo_M"/>
    <property type="match status" value="1"/>
</dbReference>
<keyword evidence="8 17" id="KW-0999">Mitochondrion inner membrane</keyword>
<dbReference type="PANTHER" id="PTHR46552">
    <property type="entry name" value="NADH-UBIQUINONE OXIDOREDUCTASE CHAIN 2"/>
    <property type="match status" value="1"/>
</dbReference>
<evidence type="ECO:0000256" key="13">
    <source>
        <dbReference type="ARBA" id="ARBA00023075"/>
    </source>
</evidence>
<feature type="transmembrane region" description="Helical" evidence="17">
    <location>
        <begin position="233"/>
        <end position="254"/>
    </location>
</feature>
<reference evidence="20" key="1">
    <citation type="journal article" date="2005" name="Mol. Phylogenet. Evol.">
        <title>Cenozoic biogeography and evolution in direct-developing frogs of Central America (Leptodactylidae: Eleutherodactylus) as inferred from a phylogenetic analysis of nuclear and mitochondrial genes.</title>
        <authorList>
            <person name="Crawford A.J."/>
            <person name="Smith E.N."/>
        </authorList>
    </citation>
    <scope>NUCLEOTIDE SEQUENCE</scope>
    <source>
        <strain evidence="20">ENS9698</strain>
    </source>
</reference>
<feature type="transmembrane region" description="Helical" evidence="17">
    <location>
        <begin position="152"/>
        <end position="170"/>
    </location>
</feature>
<keyword evidence="6 17" id="KW-0679">Respiratory chain</keyword>
<geneLocation type="mitochondrion" evidence="20"/>
<evidence type="ECO:0000256" key="12">
    <source>
        <dbReference type="ARBA" id="ARBA00023027"/>
    </source>
</evidence>
<dbReference type="AlphaFoldDB" id="Q53ED6"/>
<dbReference type="Pfam" id="PF06444">
    <property type="entry name" value="NADH_dehy_S2_C"/>
    <property type="match status" value="1"/>
</dbReference>
<feature type="domain" description="NADH:quinone oxidoreductase/Mrp antiporter transmembrane" evidence="18">
    <location>
        <begin position="23"/>
        <end position="288"/>
    </location>
</feature>
<evidence type="ECO:0000256" key="16">
    <source>
        <dbReference type="ARBA" id="ARBA00049551"/>
    </source>
</evidence>
<feature type="transmembrane region" description="Helical" evidence="17">
    <location>
        <begin position="177"/>
        <end position="195"/>
    </location>
</feature>
<dbReference type="InterPro" id="IPR003917">
    <property type="entry name" value="NADH_UbQ_OxRdtase_chain2"/>
</dbReference>
<evidence type="ECO:0000256" key="3">
    <source>
        <dbReference type="ARBA" id="ARBA00012944"/>
    </source>
</evidence>
<keyword evidence="15 17" id="KW-0472">Membrane</keyword>
<evidence type="ECO:0000256" key="15">
    <source>
        <dbReference type="ARBA" id="ARBA00023136"/>
    </source>
</evidence>
<evidence type="ECO:0000313" key="20">
    <source>
        <dbReference type="EMBL" id="AAP72077.1"/>
    </source>
</evidence>
<dbReference type="GO" id="GO:0008137">
    <property type="term" value="F:NADH dehydrogenase (ubiquinone) activity"/>
    <property type="evidence" value="ECO:0007669"/>
    <property type="project" value="UniProtKB-EC"/>
</dbReference>
<accession>Q53ED6</accession>
<feature type="transmembrane region" description="Helical" evidence="17">
    <location>
        <begin position="320"/>
        <end position="339"/>
    </location>
</feature>
<organism evidence="20">
    <name type="scientific">Craugastor cf. mexicanus UTA A-55247</name>
    <dbReference type="NCBI Taxonomy" id="230664"/>
    <lineage>
        <taxon>Eukaryota</taxon>
        <taxon>Metazoa</taxon>
        <taxon>Chordata</taxon>
        <taxon>Craniata</taxon>
        <taxon>Vertebrata</taxon>
        <taxon>Euteleostomi</taxon>
        <taxon>Amphibia</taxon>
        <taxon>Batrachia</taxon>
        <taxon>Anura</taxon>
        <taxon>Neobatrachia</taxon>
        <taxon>Hyloidea</taxon>
        <taxon>Craugastoridae</taxon>
        <taxon>Craugastorinae</taxon>
        <taxon>Craugastor</taxon>
    </lineage>
</organism>
<evidence type="ECO:0000256" key="5">
    <source>
        <dbReference type="ARBA" id="ARBA00022448"/>
    </source>
</evidence>
<dbReference type="EMBL" id="AY273120">
    <property type="protein sequence ID" value="AAP72077.1"/>
    <property type="molecule type" value="Genomic_DNA"/>
</dbReference>
<sequence length="343" mass="37841">MPPITTIMTILSLILGSLITFSSHSWMLAWLGLELNTLAIIPLMTKSQHPRANEAATKYFLAQAMASALMMSAIILNNYLTGNLFFISHRITPTLIFTVALAIKMGMTPFHFWLPDVLQGLPLSTGLIMSTWQKFPSLALFIQLSHHLDLKLLVPMGLASTVVGALGGINQTQIRKILAYSSIANLGWLAAVVKLCPHLALFNFFIYAVLTSALFIMFMALKALNMPKLMMSWANSPAIASAAVLTLLSLAGLPPLTGFMPKLLITQELLNNDYILVTAIMFFTTLLTLFFYLRMAYIMTLTMSSSTSYSVAKWYRAPKSYSPIPVTLSILLIVLLPLFPTVL</sequence>
<keyword evidence="14 17" id="KW-0496">Mitochondrion</keyword>
<keyword evidence="11 17" id="KW-1133">Transmembrane helix</keyword>
<keyword evidence="10 17" id="KW-0249">Electron transport</keyword>
<evidence type="ECO:0000256" key="17">
    <source>
        <dbReference type="RuleBase" id="RU003403"/>
    </source>
</evidence>
<comment type="catalytic activity">
    <reaction evidence="16 17">
        <text>a ubiquinone + NADH + 5 H(+)(in) = a ubiquinol + NAD(+) + 4 H(+)(out)</text>
        <dbReference type="Rhea" id="RHEA:29091"/>
        <dbReference type="Rhea" id="RHEA-COMP:9565"/>
        <dbReference type="Rhea" id="RHEA-COMP:9566"/>
        <dbReference type="ChEBI" id="CHEBI:15378"/>
        <dbReference type="ChEBI" id="CHEBI:16389"/>
        <dbReference type="ChEBI" id="CHEBI:17976"/>
        <dbReference type="ChEBI" id="CHEBI:57540"/>
        <dbReference type="ChEBI" id="CHEBI:57945"/>
        <dbReference type="EC" id="7.1.1.2"/>
    </reaction>
</comment>
<dbReference type="GO" id="GO:0006120">
    <property type="term" value="P:mitochondrial electron transport, NADH to ubiquinone"/>
    <property type="evidence" value="ECO:0007669"/>
    <property type="project" value="InterPro"/>
</dbReference>
<feature type="domain" description="NADH dehydrogenase subunit 2 C-terminal" evidence="19">
    <location>
        <begin position="289"/>
        <end position="342"/>
    </location>
</feature>
<protein>
    <recommendedName>
        <fullName evidence="4 17">NADH-ubiquinone oxidoreductase chain 2</fullName>
        <ecNumber evidence="3 17">7.1.1.2</ecNumber>
    </recommendedName>
</protein>
<evidence type="ECO:0000259" key="19">
    <source>
        <dbReference type="Pfam" id="PF06444"/>
    </source>
</evidence>
<keyword evidence="13 17" id="KW-0830">Ubiquinone</keyword>
<evidence type="ECO:0000256" key="6">
    <source>
        <dbReference type="ARBA" id="ARBA00022660"/>
    </source>
</evidence>
<dbReference type="InterPro" id="IPR010933">
    <property type="entry name" value="NADH_DH_su2_C"/>
</dbReference>
<keyword evidence="12 17" id="KW-0520">NAD</keyword>
<evidence type="ECO:0000256" key="8">
    <source>
        <dbReference type="ARBA" id="ARBA00022792"/>
    </source>
</evidence>
<evidence type="ECO:0000256" key="11">
    <source>
        <dbReference type="ARBA" id="ARBA00022989"/>
    </source>
</evidence>
<comment type="similarity">
    <text evidence="2 17">Belongs to the complex I subunit 2 family.</text>
</comment>
<dbReference type="PANTHER" id="PTHR46552:SF1">
    <property type="entry name" value="NADH-UBIQUINONE OXIDOREDUCTASE CHAIN 2"/>
    <property type="match status" value="1"/>
</dbReference>
<evidence type="ECO:0000256" key="7">
    <source>
        <dbReference type="ARBA" id="ARBA00022692"/>
    </source>
</evidence>
<evidence type="ECO:0000256" key="2">
    <source>
        <dbReference type="ARBA" id="ARBA00007012"/>
    </source>
</evidence>
<evidence type="ECO:0000256" key="1">
    <source>
        <dbReference type="ARBA" id="ARBA00004448"/>
    </source>
</evidence>
<evidence type="ECO:0000256" key="9">
    <source>
        <dbReference type="ARBA" id="ARBA00022967"/>
    </source>
</evidence>
<keyword evidence="7 17" id="KW-0812">Transmembrane</keyword>
<proteinExistence type="inferred from homology"/>
<feature type="transmembrane region" description="Helical" evidence="17">
    <location>
        <begin position="201"/>
        <end position="221"/>
    </location>
</feature>
<comment type="function">
    <text evidence="17">Core subunit of the mitochondrial membrane respiratory chain NADH dehydrogenase (Complex I) which catalyzes electron transfer from NADH through the respiratory chain, using ubiquinone as an electron acceptor. Essential for the catalytic activity and assembly of complex I.</text>
</comment>
<evidence type="ECO:0000256" key="4">
    <source>
        <dbReference type="ARBA" id="ARBA00021008"/>
    </source>
</evidence>
<evidence type="ECO:0000256" key="10">
    <source>
        <dbReference type="ARBA" id="ARBA00022982"/>
    </source>
</evidence>
<dbReference type="GO" id="GO:0005743">
    <property type="term" value="C:mitochondrial inner membrane"/>
    <property type="evidence" value="ECO:0007669"/>
    <property type="project" value="UniProtKB-SubCell"/>
</dbReference>
<evidence type="ECO:0000256" key="14">
    <source>
        <dbReference type="ARBA" id="ARBA00023128"/>
    </source>
</evidence>